<protein>
    <submittedName>
        <fullName evidence="1">Uncharacterized protein</fullName>
    </submittedName>
</protein>
<evidence type="ECO:0000313" key="2">
    <source>
        <dbReference type="Proteomes" id="UP000696280"/>
    </source>
</evidence>
<evidence type="ECO:0000313" key="1">
    <source>
        <dbReference type="EMBL" id="CAG8952683.1"/>
    </source>
</evidence>
<sequence length="203" mass="23001">MPNKLAFLDLPGEVRNQIYTILLVLPSNTSGKFVPVPTNEPSIYPQILAVCKSIHHESKQILYGKNIFYAHAQLLTGLPLLRQWWSSSCTVRSPELISLIRRYRLRVRLDCDPRFSAQQAEESFTGIEEFYIEAIQAQYGGSDYSVLRLFEGVRGVTRATVIGGVGTFPEYAAWLQKSMMAPIGSEFEAFEPPIQEEFGHMRI</sequence>
<reference evidence="1" key="1">
    <citation type="submission" date="2021-07" db="EMBL/GenBank/DDBJ databases">
        <authorList>
            <person name="Durling M."/>
        </authorList>
    </citation>
    <scope>NUCLEOTIDE SEQUENCE</scope>
</reference>
<organism evidence="1 2">
    <name type="scientific">Hymenoscyphus fraxineus</name>
    <dbReference type="NCBI Taxonomy" id="746836"/>
    <lineage>
        <taxon>Eukaryota</taxon>
        <taxon>Fungi</taxon>
        <taxon>Dikarya</taxon>
        <taxon>Ascomycota</taxon>
        <taxon>Pezizomycotina</taxon>
        <taxon>Leotiomycetes</taxon>
        <taxon>Helotiales</taxon>
        <taxon>Helotiaceae</taxon>
        <taxon>Hymenoscyphus</taxon>
    </lineage>
</organism>
<dbReference type="PANTHER" id="PTHR42085:SF4">
    <property type="entry name" value="F-BOX DOMAIN-CONTAINING PROTEIN"/>
    <property type="match status" value="1"/>
</dbReference>
<dbReference type="Proteomes" id="UP000696280">
    <property type="component" value="Unassembled WGS sequence"/>
</dbReference>
<dbReference type="InterPro" id="IPR038883">
    <property type="entry name" value="AN11006-like"/>
</dbReference>
<dbReference type="AlphaFoldDB" id="A0A9N9KTJ9"/>
<keyword evidence="2" id="KW-1185">Reference proteome</keyword>
<name>A0A9N9KTJ9_9HELO</name>
<gene>
    <name evidence="1" type="ORF">HYFRA_00008925</name>
</gene>
<comment type="caution">
    <text evidence="1">The sequence shown here is derived from an EMBL/GenBank/DDBJ whole genome shotgun (WGS) entry which is preliminary data.</text>
</comment>
<dbReference type="OrthoDB" id="2951834at2759"/>
<proteinExistence type="predicted"/>
<dbReference type="EMBL" id="CAJVRL010000047">
    <property type="protein sequence ID" value="CAG8952683.1"/>
    <property type="molecule type" value="Genomic_DNA"/>
</dbReference>
<accession>A0A9N9KTJ9</accession>
<dbReference type="PANTHER" id="PTHR42085">
    <property type="entry name" value="F-BOX DOMAIN-CONTAINING PROTEIN"/>
    <property type="match status" value="1"/>
</dbReference>